<dbReference type="PANTHER" id="PTHR36582:SF2">
    <property type="entry name" value="ANTITOXIN PARD"/>
    <property type="match status" value="1"/>
</dbReference>
<accession>A0A1I4HP02</accession>
<gene>
    <name evidence="3" type="ORF">SAMN04488125_11521</name>
</gene>
<organism evidence="3 4">
    <name type="scientific">Methylorubrum salsuginis</name>
    <dbReference type="NCBI Taxonomy" id="414703"/>
    <lineage>
        <taxon>Bacteria</taxon>
        <taxon>Pseudomonadati</taxon>
        <taxon>Pseudomonadota</taxon>
        <taxon>Alphaproteobacteria</taxon>
        <taxon>Hyphomicrobiales</taxon>
        <taxon>Methylobacteriaceae</taxon>
        <taxon>Methylorubrum</taxon>
    </lineage>
</organism>
<dbReference type="RefSeq" id="WP_244535468.1">
    <property type="nucleotide sequence ID" value="NZ_FOSV01000015.1"/>
</dbReference>
<dbReference type="AlphaFoldDB" id="A0A1I4HP02"/>
<name>A0A1I4HP02_9HYPH</name>
<evidence type="ECO:0000313" key="3">
    <source>
        <dbReference type="EMBL" id="SFL43902.1"/>
    </source>
</evidence>
<dbReference type="STRING" id="414703.SAMN04488125_11521"/>
<comment type="similarity">
    <text evidence="1">Belongs to the ParD antitoxin family.</text>
</comment>
<dbReference type="PANTHER" id="PTHR36582">
    <property type="entry name" value="ANTITOXIN PARD"/>
    <property type="match status" value="1"/>
</dbReference>
<reference evidence="4" key="1">
    <citation type="submission" date="2016-10" db="EMBL/GenBank/DDBJ databases">
        <authorList>
            <person name="Varghese N."/>
            <person name="Submissions S."/>
        </authorList>
    </citation>
    <scope>NUCLEOTIDE SEQUENCE [LARGE SCALE GENOMIC DNA]</scope>
    <source>
        <strain evidence="4">CGMCC 1.6474</strain>
    </source>
</reference>
<dbReference type="NCBIfam" id="TIGR02606">
    <property type="entry name" value="antidote_CC2985"/>
    <property type="match status" value="1"/>
</dbReference>
<sequence length="96" mass="10653">MPTPTGQMTVTLTRELEQFVRDKVREGAFATTSEYIRDLVRTRYLAEKEREARLRTLDAALAEGIADAEAGRVMPVGEAFARIRAELGLDDDAGKP</sequence>
<keyword evidence="4" id="KW-1185">Reference proteome</keyword>
<dbReference type="Proteomes" id="UP000198804">
    <property type="component" value="Unassembled WGS sequence"/>
</dbReference>
<dbReference type="Pfam" id="PF03693">
    <property type="entry name" value="ParD_antitoxin"/>
    <property type="match status" value="1"/>
</dbReference>
<proteinExistence type="inferred from homology"/>
<dbReference type="InterPro" id="IPR038296">
    <property type="entry name" value="ParD_sf"/>
</dbReference>
<keyword evidence="2" id="KW-1277">Toxin-antitoxin system</keyword>
<evidence type="ECO:0000256" key="1">
    <source>
        <dbReference type="ARBA" id="ARBA00008580"/>
    </source>
</evidence>
<dbReference type="CDD" id="cd22231">
    <property type="entry name" value="RHH_NikR_HicB-like"/>
    <property type="match status" value="1"/>
</dbReference>
<dbReference type="Gene3D" id="6.10.10.120">
    <property type="entry name" value="Antitoxin ParD1-like"/>
    <property type="match status" value="1"/>
</dbReference>
<protein>
    <submittedName>
        <fullName evidence="3">Antitoxin ParD1/3/4</fullName>
    </submittedName>
</protein>
<dbReference type="EMBL" id="FOSV01000015">
    <property type="protein sequence ID" value="SFL43902.1"/>
    <property type="molecule type" value="Genomic_DNA"/>
</dbReference>
<dbReference type="InterPro" id="IPR022789">
    <property type="entry name" value="ParD"/>
</dbReference>
<evidence type="ECO:0000313" key="4">
    <source>
        <dbReference type="Proteomes" id="UP000198804"/>
    </source>
</evidence>
<dbReference type="GO" id="GO:0006355">
    <property type="term" value="P:regulation of DNA-templated transcription"/>
    <property type="evidence" value="ECO:0007669"/>
    <property type="project" value="InterPro"/>
</dbReference>
<dbReference type="SUPFAM" id="SSF47598">
    <property type="entry name" value="Ribbon-helix-helix"/>
    <property type="match status" value="1"/>
</dbReference>
<dbReference type="InterPro" id="IPR010985">
    <property type="entry name" value="Ribbon_hlx_hlx"/>
</dbReference>
<evidence type="ECO:0000256" key="2">
    <source>
        <dbReference type="ARBA" id="ARBA00022649"/>
    </source>
</evidence>